<feature type="transmembrane region" description="Helical" evidence="1">
    <location>
        <begin position="69"/>
        <end position="89"/>
    </location>
</feature>
<protein>
    <recommendedName>
        <fullName evidence="3">Transglycosylase SLT domain-containing protein</fullName>
    </recommendedName>
</protein>
<evidence type="ECO:0000313" key="2">
    <source>
        <dbReference type="EMBL" id="CAB4163061.1"/>
    </source>
</evidence>
<reference evidence="2" key="1">
    <citation type="submission" date="2020-04" db="EMBL/GenBank/DDBJ databases">
        <authorList>
            <person name="Chiriac C."/>
            <person name="Salcher M."/>
            <person name="Ghai R."/>
            <person name="Kavagutti S V."/>
        </authorList>
    </citation>
    <scope>NUCLEOTIDE SEQUENCE</scope>
</reference>
<dbReference type="PROSITE" id="PS51257">
    <property type="entry name" value="PROKAR_LIPOPROTEIN"/>
    <property type="match status" value="1"/>
</dbReference>
<keyword evidence="1" id="KW-0812">Transmembrane</keyword>
<proteinExistence type="predicted"/>
<gene>
    <name evidence="2" type="ORF">UFOVP797_17</name>
</gene>
<name>A0A6J5P154_9CAUD</name>
<dbReference type="EMBL" id="LR796740">
    <property type="protein sequence ID" value="CAB4163061.1"/>
    <property type="molecule type" value="Genomic_DNA"/>
</dbReference>
<evidence type="ECO:0000256" key="1">
    <source>
        <dbReference type="SAM" id="Phobius"/>
    </source>
</evidence>
<keyword evidence="1" id="KW-1133">Transmembrane helix</keyword>
<keyword evidence="1" id="KW-0472">Membrane</keyword>
<accession>A0A6J5P154</accession>
<organism evidence="2">
    <name type="scientific">uncultured Caudovirales phage</name>
    <dbReference type="NCBI Taxonomy" id="2100421"/>
    <lineage>
        <taxon>Viruses</taxon>
        <taxon>Duplodnaviria</taxon>
        <taxon>Heunggongvirae</taxon>
        <taxon>Uroviricota</taxon>
        <taxon>Caudoviricetes</taxon>
        <taxon>Peduoviridae</taxon>
        <taxon>Maltschvirus</taxon>
        <taxon>Maltschvirus maltsch</taxon>
    </lineage>
</organism>
<sequence>MSNKRHAALTSTFTSCPQFMSVSSQIKLSMLKVIHRRTNVALTSTFTSTIDSRDTLHIATRSPKGMAQAARLVLLASLLFILTGAPAYAEADTHKSTSKDYLKLYAHSRIINYEQFKCFDSLITRESHWNVKAKNGSHYGLGQMRNAKYRVLDGFTQVDWSIRYITKRYGSMCNGWRFFKAKGYH</sequence>
<evidence type="ECO:0008006" key="3">
    <source>
        <dbReference type="Google" id="ProtNLM"/>
    </source>
</evidence>